<proteinExistence type="predicted"/>
<dbReference type="HOGENOM" id="CLU_3409615_0_0_9"/>
<accession>W7SAB1</accession>
<dbReference type="AlphaFoldDB" id="W7SAB1"/>
<dbReference type="EMBL" id="AYKQ01000009">
    <property type="protein sequence ID" value="EWH33398.1"/>
    <property type="molecule type" value="Genomic_DNA"/>
</dbReference>
<sequence length="29" mass="3237">MIGMSAGVRMDALYAITYSEKNFQKKAVL</sequence>
<protein>
    <submittedName>
        <fullName evidence="1">Uncharacterized protein</fullName>
    </submittedName>
</protein>
<dbReference type="Proteomes" id="UP000023555">
    <property type="component" value="Unassembled WGS sequence"/>
</dbReference>
<reference evidence="1 2" key="1">
    <citation type="journal article" date="2015" name="Stand. Genomic Sci.">
        <title>Genome sequence and description of the mosquitocidal and heavy metal tolerant strain Lysinibacillus sphaericus CBAM5.</title>
        <authorList>
            <person name="Pena-Montenegro T.D."/>
            <person name="Lozano L."/>
            <person name="Dussan J."/>
        </authorList>
    </citation>
    <scope>NUCLEOTIDE SEQUENCE [LARGE SCALE GENOMIC DNA]</scope>
    <source>
        <strain evidence="1 2">CBAM5</strain>
    </source>
</reference>
<organism evidence="1 2">
    <name type="scientific">Lysinibacillus sphaericus CBAM5</name>
    <dbReference type="NCBI Taxonomy" id="1400869"/>
    <lineage>
        <taxon>Bacteria</taxon>
        <taxon>Bacillati</taxon>
        <taxon>Bacillota</taxon>
        <taxon>Bacilli</taxon>
        <taxon>Bacillales</taxon>
        <taxon>Bacillaceae</taxon>
        <taxon>Lysinibacillus</taxon>
    </lineage>
</organism>
<evidence type="ECO:0000313" key="1">
    <source>
        <dbReference type="EMBL" id="EWH33398.1"/>
    </source>
</evidence>
<name>W7SAB1_LYSSH</name>
<comment type="caution">
    <text evidence="1">The sequence shown here is derived from an EMBL/GenBank/DDBJ whole genome shotgun (WGS) entry which is preliminary data.</text>
</comment>
<gene>
    <name evidence="1" type="ORF">P799_08800</name>
</gene>
<evidence type="ECO:0000313" key="2">
    <source>
        <dbReference type="Proteomes" id="UP000023555"/>
    </source>
</evidence>